<evidence type="ECO:0000313" key="2">
    <source>
        <dbReference type="Proteomes" id="UP000340077"/>
    </source>
</evidence>
<dbReference type="Pfam" id="PF06804">
    <property type="entry name" value="Lipoprotein_18"/>
    <property type="match status" value="1"/>
</dbReference>
<comment type="caution">
    <text evidence="1">The sequence shown here is derived from an EMBL/GenBank/DDBJ whole genome shotgun (WGS) entry which is preliminary data.</text>
</comment>
<evidence type="ECO:0000313" key="1">
    <source>
        <dbReference type="EMBL" id="GBO82798.1"/>
    </source>
</evidence>
<sequence>MLKSSQPRSNLMQVLKGTGSNLMLKPAVMVSGLLLLAAASGCSFVEDRSERYVNATEGKPLELPPTADDSRFSQTMPIRDVQPADASKMYPSDIPRPPDMTSDILDENYVIEELDGRLWLLVNDVPGRIWPAVNSYLSDRGLGVGFDSPQLGLLQTELANFSKRARELVELSDNPSAGEQKVVLQLRMAPGVRRKTTEVQVRKLEVADQPDELIPWSGVSDPSEQALELQRRLLSDLGDFLRAREETKSFSRAASGMVSDPLVRLISENDEAVSIRMELDYGRSWAEVSRALTDSGIPVVDLNRSEGWFHVDFRTEDERDPGWFSWFSDKEAPQHTHTVNLSQQSDAIVISADEVPDYTGSRTTADLLAQLFDYLY</sequence>
<dbReference type="InterPro" id="IPR042268">
    <property type="entry name" value="BamC_C"/>
</dbReference>
<reference evidence="1 2" key="1">
    <citation type="journal article" date="2019" name="J. Gen. Appl. Microbiol.">
        <title>Aerobic degradation of cis-dichloroethene by the marine bacterium Marinobacter salsuginis strain 5N-3.</title>
        <authorList>
            <person name="Inoue Y."/>
            <person name="Fukunaga Y."/>
            <person name="Katsumata H."/>
            <person name="Ohji S."/>
            <person name="Hosoyama A."/>
            <person name="Mori K."/>
            <person name="Ando K."/>
        </authorList>
    </citation>
    <scope>NUCLEOTIDE SEQUENCE [LARGE SCALE GENOMIC DNA]</scope>
    <source>
        <strain evidence="1 2">5N-3</strain>
    </source>
</reference>
<name>A0A5M3PIY0_9GAMM</name>
<dbReference type="Proteomes" id="UP000340077">
    <property type="component" value="Unassembled WGS sequence"/>
</dbReference>
<organism evidence="1 2">
    <name type="scientific">Marinobacter salsuginis</name>
    <dbReference type="NCBI Taxonomy" id="418719"/>
    <lineage>
        <taxon>Bacteria</taxon>
        <taxon>Pseudomonadati</taxon>
        <taxon>Pseudomonadota</taxon>
        <taxon>Gammaproteobacteria</taxon>
        <taxon>Pseudomonadales</taxon>
        <taxon>Marinobacteraceae</taxon>
        <taxon>Marinobacter</taxon>
    </lineage>
</organism>
<dbReference type="InterPro" id="IPR010653">
    <property type="entry name" value="NlpB/DapX"/>
</dbReference>
<dbReference type="EMBL" id="BGZH01000001">
    <property type="protein sequence ID" value="GBO82798.1"/>
    <property type="molecule type" value="Genomic_DNA"/>
</dbReference>
<dbReference type="Gene3D" id="3.30.310.170">
    <property type="entry name" value="Outer membrane protein assembly factor BamC"/>
    <property type="match status" value="1"/>
</dbReference>
<accession>A0A5M3PIY0</accession>
<keyword evidence="2" id="KW-1185">Reference proteome</keyword>
<protein>
    <submittedName>
        <fullName evidence="1">Lipoprotein</fullName>
    </submittedName>
</protein>
<gene>
    <name evidence="1" type="ORF">MS5N3_02490</name>
</gene>
<dbReference type="AlphaFoldDB" id="A0A5M3PIY0"/>
<keyword evidence="1" id="KW-0449">Lipoprotein</keyword>
<proteinExistence type="predicted"/>